<evidence type="ECO:0000256" key="2">
    <source>
        <dbReference type="ARBA" id="ARBA00022527"/>
    </source>
</evidence>
<keyword evidence="3" id="KW-0808">Transferase</keyword>
<keyword evidence="5" id="KW-0418">Kinase</keyword>
<evidence type="ECO:0000256" key="4">
    <source>
        <dbReference type="ARBA" id="ARBA00022741"/>
    </source>
</evidence>
<dbReference type="InterPro" id="IPR000719">
    <property type="entry name" value="Prot_kinase_dom"/>
</dbReference>
<evidence type="ECO:0000256" key="3">
    <source>
        <dbReference type="ARBA" id="ARBA00022679"/>
    </source>
</evidence>
<dbReference type="Proteomes" id="UP000308730">
    <property type="component" value="Unassembled WGS sequence"/>
</dbReference>
<dbReference type="GO" id="GO:0005737">
    <property type="term" value="C:cytoplasm"/>
    <property type="evidence" value="ECO:0007669"/>
    <property type="project" value="TreeGrafter"/>
</dbReference>
<evidence type="ECO:0000256" key="11">
    <source>
        <dbReference type="SAM" id="MobiDB-lite"/>
    </source>
</evidence>
<dbReference type="SMART" id="SM00220">
    <property type="entry name" value="S_TKc"/>
    <property type="match status" value="1"/>
</dbReference>
<dbReference type="GO" id="GO:0004674">
    <property type="term" value="F:protein serine/threonine kinase activity"/>
    <property type="evidence" value="ECO:0007669"/>
    <property type="project" value="UniProtKB-KW"/>
</dbReference>
<dbReference type="OrthoDB" id="541276at2759"/>
<evidence type="ECO:0000256" key="8">
    <source>
        <dbReference type="ARBA" id="ARBA00048679"/>
    </source>
</evidence>
<dbReference type="Pfam" id="PF00069">
    <property type="entry name" value="Pkinase"/>
    <property type="match status" value="1"/>
</dbReference>
<proteinExistence type="inferred from homology"/>
<feature type="region of interest" description="Disordered" evidence="11">
    <location>
        <begin position="301"/>
        <end position="354"/>
    </location>
</feature>
<keyword evidence="4 9" id="KW-0547">Nucleotide-binding</keyword>
<comment type="similarity">
    <text evidence="10">Belongs to the protein kinase superfamily.</text>
</comment>
<dbReference type="GO" id="GO:0007095">
    <property type="term" value="P:mitotic G2 DNA damage checkpoint signaling"/>
    <property type="evidence" value="ECO:0007669"/>
    <property type="project" value="TreeGrafter"/>
</dbReference>
<accession>A0A4S4N9B7</accession>
<protein>
    <recommendedName>
        <fullName evidence="1">non-specific serine/threonine protein kinase</fullName>
        <ecNumber evidence="1">2.7.11.1</ecNumber>
    </recommendedName>
</protein>
<evidence type="ECO:0000313" key="14">
    <source>
        <dbReference type="Proteomes" id="UP000308730"/>
    </source>
</evidence>
<keyword evidence="2 10" id="KW-0723">Serine/threonine-protein kinase</keyword>
<name>A0A4S4N9B7_9APHY</name>
<dbReference type="AlphaFoldDB" id="A0A4S4N9B7"/>
<dbReference type="PROSITE" id="PS00108">
    <property type="entry name" value="PROTEIN_KINASE_ST"/>
    <property type="match status" value="1"/>
</dbReference>
<evidence type="ECO:0000256" key="5">
    <source>
        <dbReference type="ARBA" id="ARBA00022777"/>
    </source>
</evidence>
<dbReference type="EC" id="2.7.11.1" evidence="1"/>
<evidence type="ECO:0000256" key="1">
    <source>
        <dbReference type="ARBA" id="ARBA00012513"/>
    </source>
</evidence>
<comment type="catalytic activity">
    <reaction evidence="7">
        <text>L-threonyl-[protein] + ATP = O-phospho-L-threonyl-[protein] + ADP + H(+)</text>
        <dbReference type="Rhea" id="RHEA:46608"/>
        <dbReference type="Rhea" id="RHEA-COMP:11060"/>
        <dbReference type="Rhea" id="RHEA-COMP:11605"/>
        <dbReference type="ChEBI" id="CHEBI:15378"/>
        <dbReference type="ChEBI" id="CHEBI:30013"/>
        <dbReference type="ChEBI" id="CHEBI:30616"/>
        <dbReference type="ChEBI" id="CHEBI:61977"/>
        <dbReference type="ChEBI" id="CHEBI:456216"/>
        <dbReference type="EC" id="2.7.11.1"/>
    </reaction>
</comment>
<evidence type="ECO:0000259" key="12">
    <source>
        <dbReference type="PROSITE" id="PS50011"/>
    </source>
</evidence>
<keyword evidence="6 9" id="KW-0067">ATP-binding</keyword>
<dbReference type="Gene3D" id="3.30.200.20">
    <property type="entry name" value="Phosphorylase Kinase, domain 1"/>
    <property type="match status" value="1"/>
</dbReference>
<feature type="domain" description="Protein kinase" evidence="12">
    <location>
        <begin position="20"/>
        <end position="268"/>
    </location>
</feature>
<comment type="caution">
    <text evidence="13">The sequence shown here is derived from an EMBL/GenBank/DDBJ whole genome shotgun (WGS) entry which is preliminary data.</text>
</comment>
<dbReference type="GO" id="GO:0005524">
    <property type="term" value="F:ATP binding"/>
    <property type="evidence" value="ECO:0007669"/>
    <property type="project" value="UniProtKB-UniRule"/>
</dbReference>
<dbReference type="PANTHER" id="PTHR43895">
    <property type="entry name" value="CALCIUM/CALMODULIN-DEPENDENT PROTEIN KINASE KINASE-RELATED"/>
    <property type="match status" value="1"/>
</dbReference>
<dbReference type="Gene3D" id="1.10.510.10">
    <property type="entry name" value="Transferase(Phosphotransferase) domain 1"/>
    <property type="match status" value="1"/>
</dbReference>
<sequence>MPGKASSIPDFTGRVVAGRYQFVRMLGSGAYGAVYEAVDKQARDEKSSRRAIKVVRTDGLTDSEVDNLTREIKLHSVLSNEPNVPTLHQAFGRGHYVYMVMDFIPGGDLFARILDAVQACHRKHIYHRDLKPENILCGEDGSVYLADFGLATSRPTSSTYGCGTSPYLSPENIGADFGRVPYCPKANDVWALGVILVNMITSRSPWARAEVKDGAFNAFRVDGDFLRDTLPISKDANKLLKRIFRLEAEGRISIPKIREAVLELGTFYMTEKEVANATESVKLTWGDFKLIPVKEVASRIPPRANSQDEKPVLSPVSGSGVIGRSTVPEISSPGSLSAASTADSDDSEGPRTPVHAVTIPSLEVPDLCEEQDLGDSALLHDALAKKLPMTPHPLRIAGDSQAGLVVAA</sequence>
<dbReference type="InterPro" id="IPR008271">
    <property type="entry name" value="Ser/Thr_kinase_AS"/>
</dbReference>
<dbReference type="PANTHER" id="PTHR43895:SF32">
    <property type="entry name" value="SERINE_THREONINE-PROTEIN KINASE CHK1"/>
    <property type="match status" value="1"/>
</dbReference>
<dbReference type="InterPro" id="IPR017441">
    <property type="entry name" value="Protein_kinase_ATP_BS"/>
</dbReference>
<keyword evidence="14" id="KW-1185">Reference proteome</keyword>
<reference evidence="13 14" key="1">
    <citation type="submission" date="2019-02" db="EMBL/GenBank/DDBJ databases">
        <title>Genome sequencing of the rare red list fungi Antrodiella citrinella (Flaviporus citrinellus).</title>
        <authorList>
            <person name="Buettner E."/>
            <person name="Kellner H."/>
        </authorList>
    </citation>
    <scope>NUCLEOTIDE SEQUENCE [LARGE SCALE GENOMIC DNA]</scope>
    <source>
        <strain evidence="13 14">DSM 108506</strain>
    </source>
</reference>
<dbReference type="PROSITE" id="PS50011">
    <property type="entry name" value="PROTEIN_KINASE_DOM"/>
    <property type="match status" value="1"/>
</dbReference>
<organism evidence="13 14">
    <name type="scientific">Antrodiella citrinella</name>
    <dbReference type="NCBI Taxonomy" id="2447956"/>
    <lineage>
        <taxon>Eukaryota</taxon>
        <taxon>Fungi</taxon>
        <taxon>Dikarya</taxon>
        <taxon>Basidiomycota</taxon>
        <taxon>Agaricomycotina</taxon>
        <taxon>Agaricomycetes</taxon>
        <taxon>Polyporales</taxon>
        <taxon>Steccherinaceae</taxon>
        <taxon>Antrodiella</taxon>
    </lineage>
</organism>
<evidence type="ECO:0000313" key="13">
    <source>
        <dbReference type="EMBL" id="THH32540.1"/>
    </source>
</evidence>
<evidence type="ECO:0000256" key="9">
    <source>
        <dbReference type="PROSITE-ProRule" id="PRU10141"/>
    </source>
</evidence>
<evidence type="ECO:0000256" key="6">
    <source>
        <dbReference type="ARBA" id="ARBA00022840"/>
    </source>
</evidence>
<dbReference type="SUPFAM" id="SSF56112">
    <property type="entry name" value="Protein kinase-like (PK-like)"/>
    <property type="match status" value="1"/>
</dbReference>
<dbReference type="PROSITE" id="PS00107">
    <property type="entry name" value="PROTEIN_KINASE_ATP"/>
    <property type="match status" value="1"/>
</dbReference>
<feature type="binding site" evidence="9">
    <location>
        <position position="53"/>
    </location>
    <ligand>
        <name>ATP</name>
        <dbReference type="ChEBI" id="CHEBI:30616"/>
    </ligand>
</feature>
<dbReference type="InterPro" id="IPR011009">
    <property type="entry name" value="Kinase-like_dom_sf"/>
</dbReference>
<evidence type="ECO:0000256" key="7">
    <source>
        <dbReference type="ARBA" id="ARBA00047899"/>
    </source>
</evidence>
<dbReference type="EMBL" id="SGPM01000019">
    <property type="protein sequence ID" value="THH32540.1"/>
    <property type="molecule type" value="Genomic_DNA"/>
</dbReference>
<gene>
    <name evidence="13" type="ORF">EUX98_g1643</name>
</gene>
<comment type="catalytic activity">
    <reaction evidence="8">
        <text>L-seryl-[protein] + ATP = O-phospho-L-seryl-[protein] + ADP + H(+)</text>
        <dbReference type="Rhea" id="RHEA:17989"/>
        <dbReference type="Rhea" id="RHEA-COMP:9863"/>
        <dbReference type="Rhea" id="RHEA-COMP:11604"/>
        <dbReference type="ChEBI" id="CHEBI:15378"/>
        <dbReference type="ChEBI" id="CHEBI:29999"/>
        <dbReference type="ChEBI" id="CHEBI:30616"/>
        <dbReference type="ChEBI" id="CHEBI:83421"/>
        <dbReference type="ChEBI" id="CHEBI:456216"/>
        <dbReference type="EC" id="2.7.11.1"/>
    </reaction>
</comment>
<dbReference type="GO" id="GO:0005634">
    <property type="term" value="C:nucleus"/>
    <property type="evidence" value="ECO:0007669"/>
    <property type="project" value="TreeGrafter"/>
</dbReference>
<dbReference type="GO" id="GO:0035861">
    <property type="term" value="C:site of double-strand break"/>
    <property type="evidence" value="ECO:0007669"/>
    <property type="project" value="TreeGrafter"/>
</dbReference>
<evidence type="ECO:0000256" key="10">
    <source>
        <dbReference type="RuleBase" id="RU000304"/>
    </source>
</evidence>